<evidence type="ECO:0000256" key="1">
    <source>
        <dbReference type="ARBA" id="ARBA00004686"/>
    </source>
</evidence>
<dbReference type="Pfam" id="PF02769">
    <property type="entry name" value="AIRS_C"/>
    <property type="match status" value="1"/>
</dbReference>
<sequence length="357" mass="39188">MQTGLQPAYEDIKIRPKQQEGKEVSKEGQGKTLMLYRDSGVDIERADDVKKKIAQLVKSTFNKNTLTEIGAFGGAFKFGDKILVSSTDGIGTKVILARMMNEFEGLGHDIVNHCVDDILTLGALPLFFLDYYAGHTIDNKVLLPFIKGATDACRENGVVLIGGETAQLPDLYKEGDFDIAGFIVGYVEGRIIDGKGIKSGDKVYGLPSSGLHTNGYTLARKVCFEIKGFTPDTYIQELEESIGEALLKPHVSYLKFIKPHISKIKGLAHITGGGFEGNISRVLPEDVDCVIDTGTWEVPVLFKLLQEWGDIPDREMYRTFNMGIGMVVIGHRVEGSIEIGEIVEGKGRVKLEGLRDS</sequence>
<protein>
    <recommendedName>
        <fullName evidence="4 12">Phosphoribosylformylglycinamidine cyclo-ligase</fullName>
        <ecNumber evidence="3 12">6.3.3.1</ecNumber>
    </recommendedName>
    <alternativeName>
        <fullName evidence="9 12">AIR synthase</fullName>
    </alternativeName>
    <alternativeName>
        <fullName evidence="10 12">AIRS</fullName>
    </alternativeName>
    <alternativeName>
        <fullName evidence="8 12">Phosphoribosyl-aminoimidazole synthetase</fullName>
    </alternativeName>
</protein>
<dbReference type="CDD" id="cd02196">
    <property type="entry name" value="PurM"/>
    <property type="match status" value="1"/>
</dbReference>
<evidence type="ECO:0000256" key="5">
    <source>
        <dbReference type="ARBA" id="ARBA00022598"/>
    </source>
</evidence>
<dbReference type="Pfam" id="PF00586">
    <property type="entry name" value="AIRS"/>
    <property type="match status" value="1"/>
</dbReference>
<keyword evidence="12" id="KW-0658">Purine biosynthesis</keyword>
<comment type="pathway">
    <text evidence="1 12">Purine metabolism; IMP biosynthesis via de novo pathway; 5-amino-1-(5-phospho-D-ribosyl)imidazole from N(2)-formyl-N(1)-(5-phospho-D-ribosyl)glycinamide: step 2/2.</text>
</comment>
<dbReference type="AlphaFoldDB" id="A0A7C0ZJ36"/>
<dbReference type="SUPFAM" id="SSF55326">
    <property type="entry name" value="PurM N-terminal domain-like"/>
    <property type="match status" value="1"/>
</dbReference>
<comment type="subcellular location">
    <subcellularLocation>
        <location evidence="12">Cytoplasm</location>
    </subcellularLocation>
</comment>
<dbReference type="InterPro" id="IPR036921">
    <property type="entry name" value="PurM-like_N_sf"/>
</dbReference>
<keyword evidence="12" id="KW-0963">Cytoplasm</keyword>
<evidence type="ECO:0000256" key="4">
    <source>
        <dbReference type="ARBA" id="ARBA00020367"/>
    </source>
</evidence>
<dbReference type="UniPathway" id="UPA00074">
    <property type="reaction ID" value="UER00129"/>
</dbReference>
<feature type="domain" description="PurM-like N-terminal" evidence="13">
    <location>
        <begin position="78"/>
        <end position="187"/>
    </location>
</feature>
<keyword evidence="5 12" id="KW-0436">Ligase</keyword>
<evidence type="ECO:0000256" key="9">
    <source>
        <dbReference type="ARBA" id="ARBA00032931"/>
    </source>
</evidence>
<dbReference type="InterPro" id="IPR010918">
    <property type="entry name" value="PurM-like_C_dom"/>
</dbReference>
<evidence type="ECO:0000259" key="13">
    <source>
        <dbReference type="Pfam" id="PF00586"/>
    </source>
</evidence>
<keyword evidence="7 12" id="KW-0067">ATP-binding</keyword>
<dbReference type="InterPro" id="IPR016188">
    <property type="entry name" value="PurM-like_N"/>
</dbReference>
<dbReference type="GO" id="GO:0005524">
    <property type="term" value="F:ATP binding"/>
    <property type="evidence" value="ECO:0007669"/>
    <property type="project" value="UniProtKB-KW"/>
</dbReference>
<evidence type="ECO:0000259" key="14">
    <source>
        <dbReference type="Pfam" id="PF02769"/>
    </source>
</evidence>
<comment type="caution">
    <text evidence="15">The sequence shown here is derived from an EMBL/GenBank/DDBJ whole genome shotgun (WGS) entry which is preliminary data.</text>
</comment>
<evidence type="ECO:0000256" key="12">
    <source>
        <dbReference type="HAMAP-Rule" id="MF_00741"/>
    </source>
</evidence>
<dbReference type="InterPro" id="IPR004733">
    <property type="entry name" value="PurM_cligase"/>
</dbReference>
<dbReference type="PANTHER" id="PTHR10520:SF12">
    <property type="entry name" value="TRIFUNCTIONAL PURINE BIOSYNTHETIC PROTEIN ADENOSINE-3"/>
    <property type="match status" value="1"/>
</dbReference>
<evidence type="ECO:0000313" key="15">
    <source>
        <dbReference type="EMBL" id="HDI83665.1"/>
    </source>
</evidence>
<keyword evidence="6 12" id="KW-0547">Nucleotide-binding</keyword>
<evidence type="ECO:0000256" key="3">
    <source>
        <dbReference type="ARBA" id="ARBA00013047"/>
    </source>
</evidence>
<evidence type="ECO:0000256" key="10">
    <source>
        <dbReference type="ARBA" id="ARBA00033093"/>
    </source>
</evidence>
<dbReference type="NCBIfam" id="TIGR00878">
    <property type="entry name" value="purM"/>
    <property type="match status" value="1"/>
</dbReference>
<dbReference type="Gene3D" id="3.90.650.10">
    <property type="entry name" value="PurM-like C-terminal domain"/>
    <property type="match status" value="1"/>
</dbReference>
<proteinExistence type="inferred from homology"/>
<accession>A0A7C0ZJ36</accession>
<gene>
    <name evidence="12" type="primary">purM</name>
    <name evidence="15" type="ORF">ENF18_07745</name>
</gene>
<reference evidence="15" key="1">
    <citation type="journal article" date="2020" name="mSystems">
        <title>Genome- and Community-Level Interaction Insights into Carbon Utilization and Element Cycling Functions of Hydrothermarchaeota in Hydrothermal Sediment.</title>
        <authorList>
            <person name="Zhou Z."/>
            <person name="Liu Y."/>
            <person name="Xu W."/>
            <person name="Pan J."/>
            <person name="Luo Z.H."/>
            <person name="Li M."/>
        </authorList>
    </citation>
    <scope>NUCLEOTIDE SEQUENCE [LARGE SCALE GENOMIC DNA]</scope>
    <source>
        <strain evidence="15">HyVt-102</strain>
    </source>
</reference>
<dbReference type="GO" id="GO:0004637">
    <property type="term" value="F:phosphoribosylamine-glycine ligase activity"/>
    <property type="evidence" value="ECO:0007669"/>
    <property type="project" value="TreeGrafter"/>
</dbReference>
<organism evidence="15">
    <name type="scientific">candidate division WOR-3 bacterium</name>
    <dbReference type="NCBI Taxonomy" id="2052148"/>
    <lineage>
        <taxon>Bacteria</taxon>
        <taxon>Bacteria division WOR-3</taxon>
    </lineage>
</organism>
<dbReference type="PANTHER" id="PTHR10520">
    <property type="entry name" value="TRIFUNCTIONAL PURINE BIOSYNTHETIC PROTEIN ADENOSINE-3-RELATED"/>
    <property type="match status" value="1"/>
</dbReference>
<dbReference type="EMBL" id="DQWE01000366">
    <property type="protein sequence ID" value="HDI83665.1"/>
    <property type="molecule type" value="Genomic_DNA"/>
</dbReference>
<evidence type="ECO:0000256" key="2">
    <source>
        <dbReference type="ARBA" id="ARBA00010280"/>
    </source>
</evidence>
<dbReference type="InterPro" id="IPR036676">
    <property type="entry name" value="PurM-like_C_sf"/>
</dbReference>
<dbReference type="SUPFAM" id="SSF56042">
    <property type="entry name" value="PurM C-terminal domain-like"/>
    <property type="match status" value="1"/>
</dbReference>
<dbReference type="GO" id="GO:0006189">
    <property type="term" value="P:'de novo' IMP biosynthetic process"/>
    <property type="evidence" value="ECO:0007669"/>
    <property type="project" value="UniProtKB-UniRule"/>
</dbReference>
<name>A0A7C0ZJ36_UNCW3</name>
<comment type="similarity">
    <text evidence="2 12">Belongs to the AIR synthase family.</text>
</comment>
<dbReference type="GO" id="GO:0004641">
    <property type="term" value="F:phosphoribosylformylglycinamidine cyclo-ligase activity"/>
    <property type="evidence" value="ECO:0007669"/>
    <property type="project" value="UniProtKB-UniRule"/>
</dbReference>
<comment type="catalytic activity">
    <reaction evidence="11 12">
        <text>2-formamido-N(1)-(5-O-phospho-beta-D-ribosyl)acetamidine + ATP = 5-amino-1-(5-phospho-beta-D-ribosyl)imidazole + ADP + phosphate + H(+)</text>
        <dbReference type="Rhea" id="RHEA:23032"/>
        <dbReference type="ChEBI" id="CHEBI:15378"/>
        <dbReference type="ChEBI" id="CHEBI:30616"/>
        <dbReference type="ChEBI" id="CHEBI:43474"/>
        <dbReference type="ChEBI" id="CHEBI:137981"/>
        <dbReference type="ChEBI" id="CHEBI:147287"/>
        <dbReference type="ChEBI" id="CHEBI:456216"/>
        <dbReference type="EC" id="6.3.3.1"/>
    </reaction>
</comment>
<evidence type="ECO:0000256" key="11">
    <source>
        <dbReference type="ARBA" id="ARBA00049057"/>
    </source>
</evidence>
<dbReference type="Proteomes" id="UP000885847">
    <property type="component" value="Unassembled WGS sequence"/>
</dbReference>
<evidence type="ECO:0000256" key="7">
    <source>
        <dbReference type="ARBA" id="ARBA00022840"/>
    </source>
</evidence>
<feature type="domain" description="PurM-like C-terminal" evidence="14">
    <location>
        <begin position="198"/>
        <end position="329"/>
    </location>
</feature>
<dbReference type="EC" id="6.3.3.1" evidence="3 12"/>
<dbReference type="Gene3D" id="3.30.1330.10">
    <property type="entry name" value="PurM-like, N-terminal domain"/>
    <property type="match status" value="1"/>
</dbReference>
<dbReference type="HAMAP" id="MF_00741">
    <property type="entry name" value="AIRS"/>
    <property type="match status" value="1"/>
</dbReference>
<evidence type="ECO:0000256" key="8">
    <source>
        <dbReference type="ARBA" id="ARBA00031908"/>
    </source>
</evidence>
<evidence type="ECO:0000256" key="6">
    <source>
        <dbReference type="ARBA" id="ARBA00022741"/>
    </source>
</evidence>
<dbReference type="GO" id="GO:0046084">
    <property type="term" value="P:adenine biosynthetic process"/>
    <property type="evidence" value="ECO:0007669"/>
    <property type="project" value="TreeGrafter"/>
</dbReference>
<dbReference type="GO" id="GO:0005829">
    <property type="term" value="C:cytosol"/>
    <property type="evidence" value="ECO:0007669"/>
    <property type="project" value="TreeGrafter"/>
</dbReference>